<dbReference type="Proteomes" id="UP000277811">
    <property type="component" value="Unassembled WGS sequence"/>
</dbReference>
<dbReference type="InterPro" id="IPR043129">
    <property type="entry name" value="ATPase_NBD"/>
</dbReference>
<evidence type="ECO:0000256" key="4">
    <source>
        <dbReference type="SAM" id="Phobius"/>
    </source>
</evidence>
<keyword evidence="4" id="KW-0812">Transmembrane</keyword>
<accession>A0A498R9U0</accession>
<keyword evidence="7" id="KW-1185">Reference proteome</keyword>
<proteinExistence type="inferred from homology"/>
<dbReference type="CDD" id="cd24076">
    <property type="entry name" value="ASKHA_ATPase_ROK_BsXylR-like"/>
    <property type="match status" value="1"/>
</dbReference>
<dbReference type="InterPro" id="IPR036388">
    <property type="entry name" value="WH-like_DNA-bd_sf"/>
</dbReference>
<gene>
    <name evidence="6" type="ORF">LUCI_2143</name>
</gene>
<evidence type="ECO:0000256" key="3">
    <source>
        <dbReference type="ARBA" id="ARBA00022629"/>
    </source>
</evidence>
<dbReference type="SUPFAM" id="SSF53067">
    <property type="entry name" value="Actin-like ATPase domain"/>
    <property type="match status" value="1"/>
</dbReference>
<dbReference type="GO" id="GO:0003700">
    <property type="term" value="F:DNA-binding transcription factor activity"/>
    <property type="evidence" value="ECO:0007669"/>
    <property type="project" value="InterPro"/>
</dbReference>
<evidence type="ECO:0000256" key="1">
    <source>
        <dbReference type="ARBA" id="ARBA00002486"/>
    </source>
</evidence>
<dbReference type="SUPFAM" id="SSF46785">
    <property type="entry name" value="Winged helix' DNA-binding domain"/>
    <property type="match status" value="1"/>
</dbReference>
<dbReference type="Gene3D" id="3.30.420.40">
    <property type="match status" value="2"/>
</dbReference>
<dbReference type="Pfam" id="PF00480">
    <property type="entry name" value="ROK"/>
    <property type="match status" value="1"/>
</dbReference>
<dbReference type="Gene3D" id="1.10.10.10">
    <property type="entry name" value="Winged helix-like DNA-binding domain superfamily/Winged helix DNA-binding domain"/>
    <property type="match status" value="1"/>
</dbReference>
<feature type="domain" description="HTH marR-type" evidence="5">
    <location>
        <begin position="15"/>
        <end position="56"/>
    </location>
</feature>
<dbReference type="InterPro" id="IPR000600">
    <property type="entry name" value="ROK"/>
</dbReference>
<dbReference type="PANTHER" id="PTHR18964:SF149">
    <property type="entry name" value="BIFUNCTIONAL UDP-N-ACETYLGLUCOSAMINE 2-EPIMERASE_N-ACETYLMANNOSAMINE KINASE"/>
    <property type="match status" value="1"/>
</dbReference>
<protein>
    <recommendedName>
        <fullName evidence="5">HTH marR-type domain-containing protein</fullName>
    </recommendedName>
</protein>
<keyword evidence="4" id="KW-0472">Membrane</keyword>
<keyword evidence="3" id="KW-0859">Xylose metabolism</keyword>
<keyword evidence="3" id="KW-0119">Carbohydrate metabolism</keyword>
<dbReference type="InterPro" id="IPR036390">
    <property type="entry name" value="WH_DNA-bd_sf"/>
</dbReference>
<dbReference type="AlphaFoldDB" id="A0A498R9U0"/>
<reference evidence="6 7" key="1">
    <citation type="submission" date="2018-06" db="EMBL/GenBank/DDBJ databases">
        <authorList>
            <person name="Strepis N."/>
        </authorList>
    </citation>
    <scope>NUCLEOTIDE SEQUENCE [LARGE SCALE GENOMIC DNA]</scope>
    <source>
        <strain evidence="6">LUCI</strain>
    </source>
</reference>
<organism evidence="6 7">
    <name type="scientific">Lucifera butyrica</name>
    <dbReference type="NCBI Taxonomy" id="1351585"/>
    <lineage>
        <taxon>Bacteria</taxon>
        <taxon>Bacillati</taxon>
        <taxon>Bacillota</taxon>
        <taxon>Negativicutes</taxon>
        <taxon>Veillonellales</taxon>
        <taxon>Veillonellaceae</taxon>
        <taxon>Lucifera</taxon>
    </lineage>
</organism>
<evidence type="ECO:0000256" key="2">
    <source>
        <dbReference type="ARBA" id="ARBA00006479"/>
    </source>
</evidence>
<feature type="transmembrane region" description="Helical" evidence="4">
    <location>
        <begin position="367"/>
        <end position="391"/>
    </location>
</feature>
<evidence type="ECO:0000313" key="7">
    <source>
        <dbReference type="Proteomes" id="UP000277811"/>
    </source>
</evidence>
<comment type="similarity">
    <text evidence="2">Belongs to the ROK (NagC/XylR) family.</text>
</comment>
<sequence length="404" mass="43132">MLTADQVLVKQINKAIVLNTIQKNETVFRAEIAKKTGLNRSTVSGLVDELLADGLILETGIGISQGGRKPVILSINRNYGSIIGVDCGVNYILIVLTNFAGEILLERRIPVSAADLPEERIGLLKQLIQETINSAPSSVSGIIGIGICVPGIVNYEEGLILQTPNLNWHNVPLKKIIQDQFQIPVLIDNDANAGAIGEKWFGLGKKATDLVYLSAGIGIGTGVLIKNELYRGASGLAGEMGHVTIHMHGRRCSCGNIGCWEEYAAEKALLNFISENIGNYPATGFLDKHHIGQLTVFEIVQAAKAGDPLSIAALKHIGQQLGIGVANIINTFNPSTVIIGNTLAVAEEFILDELKAEVKARCFTAKYYPITIVCSALGIYAGAMGAASLILSRVFAAPVTQQKL</sequence>
<dbReference type="Pfam" id="PF12802">
    <property type="entry name" value="MarR_2"/>
    <property type="match status" value="1"/>
</dbReference>
<comment type="function">
    <text evidence="1">Transcriptional repressor of xylose-utilizing enzymes.</text>
</comment>
<dbReference type="InterPro" id="IPR000835">
    <property type="entry name" value="HTH_MarR-typ"/>
</dbReference>
<keyword evidence="4" id="KW-1133">Transmembrane helix</keyword>
<dbReference type="EMBL" id="UPPP01000069">
    <property type="protein sequence ID" value="VBB06903.1"/>
    <property type="molecule type" value="Genomic_DNA"/>
</dbReference>
<dbReference type="PANTHER" id="PTHR18964">
    <property type="entry name" value="ROK (REPRESSOR, ORF, KINASE) FAMILY"/>
    <property type="match status" value="1"/>
</dbReference>
<evidence type="ECO:0000313" key="6">
    <source>
        <dbReference type="EMBL" id="VBB06903.1"/>
    </source>
</evidence>
<dbReference type="GO" id="GO:0042732">
    <property type="term" value="P:D-xylose metabolic process"/>
    <property type="evidence" value="ECO:0007669"/>
    <property type="project" value="UniProtKB-KW"/>
</dbReference>
<name>A0A498R9U0_9FIRM</name>
<evidence type="ECO:0000259" key="5">
    <source>
        <dbReference type="Pfam" id="PF12802"/>
    </source>
</evidence>
<dbReference type="OrthoDB" id="9810372at2"/>